<dbReference type="EMBL" id="GGEC01010607">
    <property type="protein sequence ID" value="MBW91090.1"/>
    <property type="molecule type" value="Transcribed_RNA"/>
</dbReference>
<organism evidence="1">
    <name type="scientific">Rhizophora mucronata</name>
    <name type="common">Asiatic mangrove</name>
    <dbReference type="NCBI Taxonomy" id="61149"/>
    <lineage>
        <taxon>Eukaryota</taxon>
        <taxon>Viridiplantae</taxon>
        <taxon>Streptophyta</taxon>
        <taxon>Embryophyta</taxon>
        <taxon>Tracheophyta</taxon>
        <taxon>Spermatophyta</taxon>
        <taxon>Magnoliopsida</taxon>
        <taxon>eudicotyledons</taxon>
        <taxon>Gunneridae</taxon>
        <taxon>Pentapetalae</taxon>
        <taxon>rosids</taxon>
        <taxon>fabids</taxon>
        <taxon>Malpighiales</taxon>
        <taxon>Rhizophoraceae</taxon>
        <taxon>Rhizophora</taxon>
    </lineage>
</organism>
<reference evidence="1" key="1">
    <citation type="submission" date="2018-02" db="EMBL/GenBank/DDBJ databases">
        <title>Rhizophora mucronata_Transcriptome.</title>
        <authorList>
            <person name="Meera S.P."/>
            <person name="Sreeshan A."/>
            <person name="Augustine A."/>
        </authorList>
    </citation>
    <scope>NUCLEOTIDE SEQUENCE</scope>
    <source>
        <tissue evidence="1">Leaf</tissue>
    </source>
</reference>
<name>A0A2P2JC97_RHIMU</name>
<dbReference type="AlphaFoldDB" id="A0A2P2JC97"/>
<accession>A0A2P2JC97</accession>
<proteinExistence type="predicted"/>
<protein>
    <submittedName>
        <fullName evidence="1">Uncharacterized protein</fullName>
    </submittedName>
</protein>
<evidence type="ECO:0000313" key="1">
    <source>
        <dbReference type="EMBL" id="MBW91090.1"/>
    </source>
</evidence>
<sequence length="26" mass="3165">MSEYGIMNIFWSCELSKIFKFTKTFI</sequence>